<comment type="caution">
    <text evidence="2">The sequence shown here is derived from an EMBL/GenBank/DDBJ whole genome shotgun (WGS) entry which is preliminary data.</text>
</comment>
<feature type="transmembrane region" description="Helical" evidence="1">
    <location>
        <begin position="128"/>
        <end position="149"/>
    </location>
</feature>
<dbReference type="AlphaFoldDB" id="A0A935C4Q9"/>
<reference evidence="2" key="1">
    <citation type="submission" date="2021-01" db="EMBL/GenBank/DDBJ databases">
        <title>Marivirga aurantiaca sp. nov., isolated from intertidal surface sediments.</title>
        <authorList>
            <person name="Zhang M."/>
        </authorList>
    </citation>
    <scope>NUCLEOTIDE SEQUENCE</scope>
    <source>
        <strain evidence="2">S37H4</strain>
    </source>
</reference>
<dbReference type="Proteomes" id="UP000611723">
    <property type="component" value="Unassembled WGS sequence"/>
</dbReference>
<keyword evidence="3" id="KW-1185">Reference proteome</keyword>
<evidence type="ECO:0000313" key="2">
    <source>
        <dbReference type="EMBL" id="MBK6263424.1"/>
    </source>
</evidence>
<name>A0A935C4Q9_9BACT</name>
<protein>
    <submittedName>
        <fullName evidence="2">Uncharacterized protein</fullName>
    </submittedName>
</protein>
<keyword evidence="1" id="KW-0472">Membrane</keyword>
<keyword evidence="1" id="KW-1133">Transmembrane helix</keyword>
<accession>A0A935C4Q9</accession>
<organism evidence="2 3">
    <name type="scientific">Marivirga aurantiaca</name>
    <dbReference type="NCBI Taxonomy" id="2802615"/>
    <lineage>
        <taxon>Bacteria</taxon>
        <taxon>Pseudomonadati</taxon>
        <taxon>Bacteroidota</taxon>
        <taxon>Cytophagia</taxon>
        <taxon>Cytophagales</taxon>
        <taxon>Marivirgaceae</taxon>
        <taxon>Marivirga</taxon>
    </lineage>
</organism>
<evidence type="ECO:0000313" key="3">
    <source>
        <dbReference type="Proteomes" id="UP000611723"/>
    </source>
</evidence>
<feature type="transmembrane region" description="Helical" evidence="1">
    <location>
        <begin position="26"/>
        <end position="44"/>
    </location>
</feature>
<keyword evidence="1" id="KW-0812">Transmembrane</keyword>
<proteinExistence type="predicted"/>
<dbReference type="RefSeq" id="WP_201429113.1">
    <property type="nucleotide sequence ID" value="NZ_JAEQBW010000001.1"/>
</dbReference>
<sequence length="174" mass="20179">MFTINEKELYNRIQSKLKGAKRMNNLNDFGLIAISLFTSVMVLVIKATNIWNIVTAIVLILITVFIVANRLRRVKNNKQFDLSLLGGLNHAIENINFEIRRSKTFLLWFLIPLSIPSFMKLAQKDTSIWIWLAIIGAFLLSYFVTRLGLQKTLLPKKRNLEILKEKLLENPQHQ</sequence>
<evidence type="ECO:0000256" key="1">
    <source>
        <dbReference type="SAM" id="Phobius"/>
    </source>
</evidence>
<dbReference type="EMBL" id="JAEQBW010000001">
    <property type="protein sequence ID" value="MBK6263424.1"/>
    <property type="molecule type" value="Genomic_DNA"/>
</dbReference>
<feature type="transmembrane region" description="Helical" evidence="1">
    <location>
        <begin position="50"/>
        <end position="68"/>
    </location>
</feature>
<feature type="transmembrane region" description="Helical" evidence="1">
    <location>
        <begin position="105"/>
        <end position="122"/>
    </location>
</feature>
<gene>
    <name evidence="2" type="ORF">JKA74_00140</name>
</gene>